<sequence>MSNPFELRLPPRPEGFADVDRYRFAVQLALADAIAEQEPDRRLPSREALADHFGLHPATVGVVRRQLVENGYLTRLGNEYFTTHSAADCTDTERSS</sequence>
<dbReference type="InterPro" id="IPR036388">
    <property type="entry name" value="WH-like_DNA-bd_sf"/>
</dbReference>
<gene>
    <name evidence="1" type="ORF">C8D87_114182</name>
</gene>
<comment type="caution">
    <text evidence="1">The sequence shown here is derived from an EMBL/GenBank/DDBJ whole genome shotgun (WGS) entry which is preliminary data.</text>
</comment>
<name>A0ABX9DZC0_9PSEU</name>
<organism evidence="1 2">
    <name type="scientific">Lentzea atacamensis</name>
    <dbReference type="NCBI Taxonomy" id="531938"/>
    <lineage>
        <taxon>Bacteria</taxon>
        <taxon>Bacillati</taxon>
        <taxon>Actinomycetota</taxon>
        <taxon>Actinomycetes</taxon>
        <taxon>Pseudonocardiales</taxon>
        <taxon>Pseudonocardiaceae</taxon>
        <taxon>Lentzea</taxon>
    </lineage>
</organism>
<keyword evidence="2" id="KW-1185">Reference proteome</keyword>
<dbReference type="InterPro" id="IPR036390">
    <property type="entry name" value="WH_DNA-bd_sf"/>
</dbReference>
<reference evidence="1 2" key="1">
    <citation type="submission" date="2018-06" db="EMBL/GenBank/DDBJ databases">
        <title>Genomic Encyclopedia of Type Strains, Phase IV (KMG-IV): sequencing the most valuable type-strain genomes for metagenomic binning, comparative biology and taxonomic classification.</title>
        <authorList>
            <person name="Goeker M."/>
        </authorList>
    </citation>
    <scope>NUCLEOTIDE SEQUENCE [LARGE SCALE GENOMIC DNA]</scope>
    <source>
        <strain evidence="1 2">DSM 45479</strain>
    </source>
</reference>
<dbReference type="SUPFAM" id="SSF46785">
    <property type="entry name" value="Winged helix' DNA-binding domain"/>
    <property type="match status" value="1"/>
</dbReference>
<dbReference type="RefSeq" id="WP_112232069.1">
    <property type="nucleotide sequence ID" value="NZ_QLTT01000014.1"/>
</dbReference>
<proteinExistence type="predicted"/>
<evidence type="ECO:0000313" key="1">
    <source>
        <dbReference type="EMBL" id="RAS59570.1"/>
    </source>
</evidence>
<dbReference type="EMBL" id="QLTT01000014">
    <property type="protein sequence ID" value="RAS59570.1"/>
    <property type="molecule type" value="Genomic_DNA"/>
</dbReference>
<dbReference type="Proteomes" id="UP000248714">
    <property type="component" value="Unassembled WGS sequence"/>
</dbReference>
<evidence type="ECO:0008006" key="3">
    <source>
        <dbReference type="Google" id="ProtNLM"/>
    </source>
</evidence>
<evidence type="ECO:0000313" key="2">
    <source>
        <dbReference type="Proteomes" id="UP000248714"/>
    </source>
</evidence>
<accession>A0ABX9DZC0</accession>
<dbReference type="Gene3D" id="1.10.10.10">
    <property type="entry name" value="Winged helix-like DNA-binding domain superfamily/Winged helix DNA-binding domain"/>
    <property type="match status" value="1"/>
</dbReference>
<protein>
    <recommendedName>
        <fullName evidence="3">Regulatory protein, gntR family</fullName>
    </recommendedName>
</protein>